<comment type="caution">
    <text evidence="3">The sequence shown here is derived from an EMBL/GenBank/DDBJ whole genome shotgun (WGS) entry which is preliminary data.</text>
</comment>
<proteinExistence type="predicted"/>
<keyword evidence="4" id="KW-1185">Reference proteome</keyword>
<name>A0ABP7P7U4_9ACTN</name>
<feature type="domain" description="PhoD-like phosphatase metallophosphatase" evidence="2">
    <location>
        <begin position="25"/>
        <end position="97"/>
    </location>
</feature>
<protein>
    <recommendedName>
        <fullName evidence="2">PhoD-like phosphatase metallophosphatase domain-containing protein</fullName>
    </recommendedName>
</protein>
<dbReference type="InterPro" id="IPR018946">
    <property type="entry name" value="PhoD-like_MPP"/>
</dbReference>
<feature type="region of interest" description="Disordered" evidence="1">
    <location>
        <begin position="1"/>
        <end position="67"/>
    </location>
</feature>
<feature type="compositionally biased region" description="Basic and acidic residues" evidence="1">
    <location>
        <begin position="30"/>
        <end position="40"/>
    </location>
</feature>
<dbReference type="Gene3D" id="3.60.21.70">
    <property type="entry name" value="PhoD-like phosphatase"/>
    <property type="match status" value="1"/>
</dbReference>
<gene>
    <name evidence="3" type="ORF">GCM10022384_12030</name>
</gene>
<evidence type="ECO:0000259" key="2">
    <source>
        <dbReference type="Pfam" id="PF09423"/>
    </source>
</evidence>
<dbReference type="InterPro" id="IPR038607">
    <property type="entry name" value="PhoD-like_sf"/>
</dbReference>
<evidence type="ECO:0000256" key="1">
    <source>
        <dbReference type="SAM" id="MobiDB-lite"/>
    </source>
</evidence>
<dbReference type="RefSeq" id="WP_345589870.1">
    <property type="nucleotide sequence ID" value="NZ_BAABCQ010000015.1"/>
</dbReference>
<evidence type="ECO:0000313" key="3">
    <source>
        <dbReference type="EMBL" id="GAA3961099.1"/>
    </source>
</evidence>
<dbReference type="Proteomes" id="UP001500034">
    <property type="component" value="Unassembled WGS sequence"/>
</dbReference>
<dbReference type="EMBL" id="BAABCQ010000015">
    <property type="protein sequence ID" value="GAA3961099.1"/>
    <property type="molecule type" value="Genomic_DNA"/>
</dbReference>
<dbReference type="Pfam" id="PF09423">
    <property type="entry name" value="PhoD"/>
    <property type="match status" value="1"/>
</dbReference>
<feature type="compositionally biased region" description="Polar residues" evidence="1">
    <location>
        <begin position="13"/>
        <end position="29"/>
    </location>
</feature>
<organism evidence="3 4">
    <name type="scientific">Streptomyces marokkonensis</name>
    <dbReference type="NCBI Taxonomy" id="324855"/>
    <lineage>
        <taxon>Bacteria</taxon>
        <taxon>Bacillati</taxon>
        <taxon>Actinomycetota</taxon>
        <taxon>Actinomycetes</taxon>
        <taxon>Kitasatosporales</taxon>
        <taxon>Streptomycetaceae</taxon>
        <taxon>Streptomyces</taxon>
    </lineage>
</organism>
<sequence length="128" mass="14397">MGISRLRPGEHFNSPTGTPRRSGPNNWTNDLRRDFERPETRLVGSEFVTTSITSGGDGSATHDPGQVYWDENPHTKYYSRRGYVRCTVSKERYTADYRVVDYVTRPGAPVRTDKSFVIETGVPGVQAV</sequence>
<reference evidence="4" key="1">
    <citation type="journal article" date="2019" name="Int. J. Syst. Evol. Microbiol.">
        <title>The Global Catalogue of Microorganisms (GCM) 10K type strain sequencing project: providing services to taxonomists for standard genome sequencing and annotation.</title>
        <authorList>
            <consortium name="The Broad Institute Genomics Platform"/>
            <consortium name="The Broad Institute Genome Sequencing Center for Infectious Disease"/>
            <person name="Wu L."/>
            <person name="Ma J."/>
        </authorList>
    </citation>
    <scope>NUCLEOTIDE SEQUENCE [LARGE SCALE GENOMIC DNA]</scope>
    <source>
        <strain evidence="4">JCM 17027</strain>
    </source>
</reference>
<accession>A0ABP7P7U4</accession>
<evidence type="ECO:0000313" key="4">
    <source>
        <dbReference type="Proteomes" id="UP001500034"/>
    </source>
</evidence>